<keyword evidence="2" id="KW-1185">Reference proteome</keyword>
<evidence type="ECO:0008006" key="3">
    <source>
        <dbReference type="Google" id="ProtNLM"/>
    </source>
</evidence>
<dbReference type="InterPro" id="IPR049254">
    <property type="entry name" value="Phage_tail_terminator"/>
</dbReference>
<accession>A0A1S8TX64</accession>
<evidence type="ECO:0000313" key="2">
    <source>
        <dbReference type="Proteomes" id="UP000190890"/>
    </source>
</evidence>
<sequence>MLNKIITGIAQTLDSEFNSEENQKYTIYAEDVKQGLEEPCFFIFSLKPSNKQLVGNRYKRNYTFDIHYFPEDESNYNNEITERLFMALEYITLDSGLIRGTNMNAEIVDNVLHFFINYNMIVRKDIPKEDPMKNLKVNLELKG</sequence>
<dbReference type="STRING" id="29367.CLPUN_02960"/>
<dbReference type="OrthoDB" id="2063617at2"/>
<dbReference type="Proteomes" id="UP000190890">
    <property type="component" value="Unassembled WGS sequence"/>
</dbReference>
<dbReference type="Pfam" id="PF20765">
    <property type="entry name" value="Phage_tail_terminator_8"/>
    <property type="match status" value="1"/>
</dbReference>
<evidence type="ECO:0000313" key="1">
    <source>
        <dbReference type="EMBL" id="OOM82327.1"/>
    </source>
</evidence>
<dbReference type="RefSeq" id="WP_077845610.1">
    <property type="nucleotide sequence ID" value="NZ_LZZM01000019.1"/>
</dbReference>
<comment type="caution">
    <text evidence="1">The sequence shown here is derived from an EMBL/GenBank/DDBJ whole genome shotgun (WGS) entry which is preliminary data.</text>
</comment>
<proteinExistence type="predicted"/>
<reference evidence="1 2" key="1">
    <citation type="submission" date="2016-05" db="EMBL/GenBank/DDBJ databases">
        <title>Microbial solvent formation.</title>
        <authorList>
            <person name="Poehlein A."/>
            <person name="Montoya Solano J.D."/>
            <person name="Flitsch S."/>
            <person name="Krabben P."/>
            <person name="Duerre P."/>
            <person name="Daniel R."/>
        </authorList>
    </citation>
    <scope>NUCLEOTIDE SEQUENCE [LARGE SCALE GENOMIC DNA]</scope>
    <source>
        <strain evidence="1 2">DSM 2619</strain>
    </source>
</reference>
<organism evidence="1 2">
    <name type="scientific">Clostridium puniceum</name>
    <dbReference type="NCBI Taxonomy" id="29367"/>
    <lineage>
        <taxon>Bacteria</taxon>
        <taxon>Bacillati</taxon>
        <taxon>Bacillota</taxon>
        <taxon>Clostridia</taxon>
        <taxon>Eubacteriales</taxon>
        <taxon>Clostridiaceae</taxon>
        <taxon>Clostridium</taxon>
    </lineage>
</organism>
<protein>
    <recommendedName>
        <fullName evidence="3">Phage protein</fullName>
    </recommendedName>
</protein>
<dbReference type="EMBL" id="LZZM01000019">
    <property type="protein sequence ID" value="OOM82327.1"/>
    <property type="molecule type" value="Genomic_DNA"/>
</dbReference>
<gene>
    <name evidence="1" type="ORF">CLPUN_02960</name>
</gene>
<dbReference type="AlphaFoldDB" id="A0A1S8TX64"/>
<name>A0A1S8TX64_9CLOT</name>